<evidence type="ECO:0000259" key="4">
    <source>
        <dbReference type="PROSITE" id="PS50995"/>
    </source>
</evidence>
<dbReference type="CDD" id="cd00090">
    <property type="entry name" value="HTH_ARSR"/>
    <property type="match status" value="1"/>
</dbReference>
<keyword evidence="2 5" id="KW-0238">DNA-binding</keyword>
<comment type="caution">
    <text evidence="5">The sequence shown here is derived from an EMBL/GenBank/DDBJ whole genome shotgun (WGS) entry which is preliminary data.</text>
</comment>
<dbReference type="SUPFAM" id="SSF46785">
    <property type="entry name" value="Winged helix' DNA-binding domain"/>
    <property type="match status" value="1"/>
</dbReference>
<keyword evidence="6" id="KW-1185">Reference proteome</keyword>
<dbReference type="PRINTS" id="PR00598">
    <property type="entry name" value="HTHMARR"/>
</dbReference>
<dbReference type="Proteomes" id="UP001519287">
    <property type="component" value="Unassembled WGS sequence"/>
</dbReference>
<gene>
    <name evidence="5" type="ORF">J2Z66_000313</name>
</gene>
<sequence length="152" mass="17521">MHKEMASIEKDLSETFERFTQSGWRRKQNLGIKPSEVRVLLCLKILASQSDNGVSISDISKSLAVTSPTVTQMIKHLIKSGYVQTFHDFKDKRITLLRLTDRGETLAQQAMEQYKLIFSGLIERLGEEQCHTLIVLLRQVYNYFLDIEPCDK</sequence>
<dbReference type="InterPro" id="IPR022689">
    <property type="entry name" value="Iron_dep_repressor"/>
</dbReference>
<dbReference type="Pfam" id="PF13463">
    <property type="entry name" value="HTH_27"/>
    <property type="match status" value="1"/>
</dbReference>
<feature type="domain" description="HTH marR-type" evidence="4">
    <location>
        <begin position="1"/>
        <end position="142"/>
    </location>
</feature>
<reference evidence="5 6" key="1">
    <citation type="submission" date="2021-03" db="EMBL/GenBank/DDBJ databases">
        <title>Genomic Encyclopedia of Type Strains, Phase IV (KMG-IV): sequencing the most valuable type-strain genomes for metagenomic binning, comparative biology and taxonomic classification.</title>
        <authorList>
            <person name="Goeker M."/>
        </authorList>
    </citation>
    <scope>NUCLEOTIDE SEQUENCE [LARGE SCALE GENOMIC DNA]</scope>
    <source>
        <strain evidence="5 6">DSM 26048</strain>
    </source>
</reference>
<dbReference type="PROSITE" id="PS50995">
    <property type="entry name" value="HTH_MARR_2"/>
    <property type="match status" value="1"/>
</dbReference>
<evidence type="ECO:0000313" key="5">
    <source>
        <dbReference type="EMBL" id="MBP1988718.1"/>
    </source>
</evidence>
<protein>
    <submittedName>
        <fullName evidence="5">DNA-binding MarR family transcriptional regulator</fullName>
    </submittedName>
</protein>
<accession>A0ABS4IMC3</accession>
<keyword evidence="1" id="KW-0805">Transcription regulation</keyword>
<organism evidence="5 6">
    <name type="scientific">Paenibacillus eucommiae</name>
    <dbReference type="NCBI Taxonomy" id="1355755"/>
    <lineage>
        <taxon>Bacteria</taxon>
        <taxon>Bacillati</taxon>
        <taxon>Bacillota</taxon>
        <taxon>Bacilli</taxon>
        <taxon>Bacillales</taxon>
        <taxon>Paenibacillaceae</taxon>
        <taxon>Paenibacillus</taxon>
    </lineage>
</organism>
<dbReference type="Gene3D" id="1.10.10.10">
    <property type="entry name" value="Winged helix-like DNA-binding domain superfamily/Winged helix DNA-binding domain"/>
    <property type="match status" value="1"/>
</dbReference>
<proteinExistence type="predicted"/>
<dbReference type="InterPro" id="IPR011991">
    <property type="entry name" value="ArsR-like_HTH"/>
</dbReference>
<dbReference type="InterPro" id="IPR036390">
    <property type="entry name" value="WH_DNA-bd_sf"/>
</dbReference>
<keyword evidence="3" id="KW-0804">Transcription</keyword>
<evidence type="ECO:0000256" key="2">
    <source>
        <dbReference type="ARBA" id="ARBA00023125"/>
    </source>
</evidence>
<dbReference type="PANTHER" id="PTHR42756:SF1">
    <property type="entry name" value="TRANSCRIPTIONAL REPRESSOR OF EMRAB OPERON"/>
    <property type="match status" value="1"/>
</dbReference>
<dbReference type="SMART" id="SM00529">
    <property type="entry name" value="HTH_DTXR"/>
    <property type="match status" value="1"/>
</dbReference>
<evidence type="ECO:0000256" key="1">
    <source>
        <dbReference type="ARBA" id="ARBA00023015"/>
    </source>
</evidence>
<dbReference type="InterPro" id="IPR036388">
    <property type="entry name" value="WH-like_DNA-bd_sf"/>
</dbReference>
<name>A0ABS4IMC3_9BACL</name>
<evidence type="ECO:0000313" key="6">
    <source>
        <dbReference type="Proteomes" id="UP001519287"/>
    </source>
</evidence>
<dbReference type="EMBL" id="JAGGLB010000001">
    <property type="protein sequence ID" value="MBP1988718.1"/>
    <property type="molecule type" value="Genomic_DNA"/>
</dbReference>
<dbReference type="InterPro" id="IPR000835">
    <property type="entry name" value="HTH_MarR-typ"/>
</dbReference>
<dbReference type="GO" id="GO:0003677">
    <property type="term" value="F:DNA binding"/>
    <property type="evidence" value="ECO:0007669"/>
    <property type="project" value="UniProtKB-KW"/>
</dbReference>
<evidence type="ECO:0000256" key="3">
    <source>
        <dbReference type="ARBA" id="ARBA00023163"/>
    </source>
</evidence>
<dbReference type="PANTHER" id="PTHR42756">
    <property type="entry name" value="TRANSCRIPTIONAL REGULATOR, MARR"/>
    <property type="match status" value="1"/>
</dbReference>
<dbReference type="SMART" id="SM00347">
    <property type="entry name" value="HTH_MARR"/>
    <property type="match status" value="1"/>
</dbReference>
<dbReference type="RefSeq" id="WP_209969004.1">
    <property type="nucleotide sequence ID" value="NZ_JAGGLB010000001.1"/>
</dbReference>